<proteinExistence type="predicted"/>
<dbReference type="Proteomes" id="UP000252519">
    <property type="component" value="Unassembled WGS sequence"/>
</dbReference>
<evidence type="ECO:0000313" key="1">
    <source>
        <dbReference type="EMBL" id="RCN29380.1"/>
    </source>
</evidence>
<dbReference type="STRING" id="29170.A0A368FER9"/>
<keyword evidence="2" id="KW-1185">Reference proteome</keyword>
<reference evidence="1 2" key="1">
    <citation type="submission" date="2014-10" db="EMBL/GenBank/DDBJ databases">
        <title>Draft genome of the hookworm Ancylostoma caninum.</title>
        <authorList>
            <person name="Mitreva M."/>
        </authorList>
    </citation>
    <scope>NUCLEOTIDE SEQUENCE [LARGE SCALE GENOMIC DNA]</scope>
    <source>
        <strain evidence="1 2">Baltimore</strain>
    </source>
</reference>
<dbReference type="AlphaFoldDB" id="A0A368FER9"/>
<gene>
    <name evidence="1" type="ORF">ANCCAN_24864</name>
</gene>
<protein>
    <submittedName>
        <fullName evidence="1">Uncharacterized protein</fullName>
    </submittedName>
</protein>
<name>A0A368FER9_ANCCA</name>
<accession>A0A368FER9</accession>
<sequence>MKLNNDPKDHFANHAGRVNWECAKFESAECNGNQFKCFFFTLAEGGKRLLSFRFDTKMIENCSPAVHSVEQFLPSRHGQQKVNFKTDTEATHP</sequence>
<organism evidence="1 2">
    <name type="scientific">Ancylostoma caninum</name>
    <name type="common">Dog hookworm</name>
    <dbReference type="NCBI Taxonomy" id="29170"/>
    <lineage>
        <taxon>Eukaryota</taxon>
        <taxon>Metazoa</taxon>
        <taxon>Ecdysozoa</taxon>
        <taxon>Nematoda</taxon>
        <taxon>Chromadorea</taxon>
        <taxon>Rhabditida</taxon>
        <taxon>Rhabditina</taxon>
        <taxon>Rhabditomorpha</taxon>
        <taxon>Strongyloidea</taxon>
        <taxon>Ancylostomatidae</taxon>
        <taxon>Ancylostomatinae</taxon>
        <taxon>Ancylostoma</taxon>
    </lineage>
</organism>
<evidence type="ECO:0000313" key="2">
    <source>
        <dbReference type="Proteomes" id="UP000252519"/>
    </source>
</evidence>
<dbReference type="EMBL" id="JOJR01001980">
    <property type="protein sequence ID" value="RCN29380.1"/>
    <property type="molecule type" value="Genomic_DNA"/>
</dbReference>
<comment type="caution">
    <text evidence="1">The sequence shown here is derived from an EMBL/GenBank/DDBJ whole genome shotgun (WGS) entry which is preliminary data.</text>
</comment>